<comment type="caution">
    <text evidence="2">The sequence shown here is derived from an EMBL/GenBank/DDBJ whole genome shotgun (WGS) entry which is preliminary data.</text>
</comment>
<accession>A0A3A9K655</accession>
<keyword evidence="1" id="KW-0812">Transmembrane</keyword>
<evidence type="ECO:0000313" key="3">
    <source>
        <dbReference type="Proteomes" id="UP000281498"/>
    </source>
</evidence>
<evidence type="ECO:0000313" key="2">
    <source>
        <dbReference type="EMBL" id="RKL68524.1"/>
    </source>
</evidence>
<dbReference type="EMBL" id="PDOE01000001">
    <property type="protein sequence ID" value="RKL68524.1"/>
    <property type="molecule type" value="Genomic_DNA"/>
</dbReference>
<dbReference type="RefSeq" id="WP_110936837.1">
    <property type="nucleotide sequence ID" value="NZ_KZ614146.1"/>
</dbReference>
<proteinExistence type="predicted"/>
<sequence length="125" mass="14410">MSTHKDMRQHCEEHMHRYVQVTTNDNRSFDGIVESVDEENLYLAVPNGGGEIAGGPHDSAGQGFGYGYFGQGDERQYFPGYGGYGYPYYTPYPQPYYPYYRPRRFQRLILPLAALTALSVLPYYW</sequence>
<dbReference type="OrthoDB" id="2943863at2"/>
<name>A0A3A9K655_9BACI</name>
<reference evidence="2 3" key="1">
    <citation type="submission" date="2017-10" db="EMBL/GenBank/DDBJ databases">
        <title>Bacillus sp. nov., a halophilic bacterium isolated from a Keqin Lake.</title>
        <authorList>
            <person name="Wang H."/>
        </authorList>
    </citation>
    <scope>NUCLEOTIDE SEQUENCE [LARGE SCALE GENOMIC DNA]</scope>
    <source>
        <strain evidence="2 3">KCTC 13187</strain>
    </source>
</reference>
<organism evidence="2 3">
    <name type="scientific">Salipaludibacillus neizhouensis</name>
    <dbReference type="NCBI Taxonomy" id="885475"/>
    <lineage>
        <taxon>Bacteria</taxon>
        <taxon>Bacillati</taxon>
        <taxon>Bacillota</taxon>
        <taxon>Bacilli</taxon>
        <taxon>Bacillales</taxon>
        <taxon>Bacillaceae</taxon>
    </lineage>
</organism>
<evidence type="ECO:0000256" key="1">
    <source>
        <dbReference type="SAM" id="Phobius"/>
    </source>
</evidence>
<feature type="transmembrane region" description="Helical" evidence="1">
    <location>
        <begin position="108"/>
        <end position="124"/>
    </location>
</feature>
<keyword evidence="3" id="KW-1185">Reference proteome</keyword>
<dbReference type="AlphaFoldDB" id="A0A3A9K655"/>
<protein>
    <submittedName>
        <fullName evidence="2">Uncharacterized protein</fullName>
    </submittedName>
</protein>
<gene>
    <name evidence="2" type="ORF">CR203_00240</name>
</gene>
<dbReference type="Proteomes" id="UP000281498">
    <property type="component" value="Unassembled WGS sequence"/>
</dbReference>
<keyword evidence="1" id="KW-1133">Transmembrane helix</keyword>
<keyword evidence="1" id="KW-0472">Membrane</keyword>